<dbReference type="KEGG" id="sbf:JCM31447_02870"/>
<sequence length="414" mass="46872">MNMKLYEENWQKKKIVNAKNHQRKAFEYINDSVVVKREKGRKIYLESNEKLIDFASCSYFGLDLDERIINASQNDIENFGVNFAIARTRLRVKSFVILEELLQEIFCNSFVTLFSSLHLTHLGFIPLLGSGEMPSFPVKKNGVYFIVDKTAHASIQINRGLMEQFGIVSVVDFQEEKALSEAFSFAYKNDMTPISFSDSIGSMGGMAPLTLLFKLAEEYNGYVYLDDAHGTSIYGKNGCGYVLDYLKNKFPLRLILCSSLSKGFGANAAALSLPTYEDKETVKQFCTPYLFSNPPALSVVNAAIKSAEIHLSKELTELQNQLWENVSYFDSLVESERVINRNLLIPIRGLLIGNEEKAIFCAKTLRENGFFVLTAMYPTVAKGKSMLRFAFAADHKKEEIFKFCNIINEFKLNS</sequence>
<dbReference type="EMBL" id="AP019368">
    <property type="protein sequence ID" value="BBH51863.1"/>
    <property type="molecule type" value="Genomic_DNA"/>
</dbReference>
<evidence type="ECO:0000259" key="3">
    <source>
        <dbReference type="Pfam" id="PF00155"/>
    </source>
</evidence>
<dbReference type="Pfam" id="PF00155">
    <property type="entry name" value="Aminotran_1_2"/>
    <property type="match status" value="1"/>
</dbReference>
<evidence type="ECO:0000313" key="4">
    <source>
        <dbReference type="EMBL" id="BBH51863.1"/>
    </source>
</evidence>
<dbReference type="GO" id="GO:0030170">
    <property type="term" value="F:pyridoxal phosphate binding"/>
    <property type="evidence" value="ECO:0007669"/>
    <property type="project" value="InterPro"/>
</dbReference>
<dbReference type="InterPro" id="IPR004839">
    <property type="entry name" value="Aminotransferase_I/II_large"/>
</dbReference>
<feature type="domain" description="Aminotransferase class I/classII large" evidence="3">
    <location>
        <begin position="209"/>
        <end position="407"/>
    </location>
</feature>
<proteinExistence type="predicted"/>
<dbReference type="InterPro" id="IPR015421">
    <property type="entry name" value="PyrdxlP-dep_Trfase_major"/>
</dbReference>
<evidence type="ECO:0000313" key="5">
    <source>
        <dbReference type="Proteomes" id="UP000291236"/>
    </source>
</evidence>
<evidence type="ECO:0000256" key="2">
    <source>
        <dbReference type="ARBA" id="ARBA00022679"/>
    </source>
</evidence>
<dbReference type="InterPro" id="IPR015422">
    <property type="entry name" value="PyrdxlP-dep_Trfase_small"/>
</dbReference>
<comment type="cofactor">
    <cofactor evidence="1">
        <name>pyridoxal 5'-phosphate</name>
        <dbReference type="ChEBI" id="CHEBI:597326"/>
    </cofactor>
</comment>
<reference evidence="4 5" key="1">
    <citation type="submission" date="2018-12" db="EMBL/GenBank/DDBJ databases">
        <title>Rubrispira sanarue gen. nov., sp., nov., a member of the order Silvanigrellales, isolated from a brackish lake in Hamamatsu Japan.</title>
        <authorList>
            <person name="Maejima Y."/>
            <person name="Iino T."/>
            <person name="Muraguchi Y."/>
            <person name="Fukuda K."/>
            <person name="Nojiri H."/>
            <person name="Ohkuma M."/>
            <person name="Moriuchi R."/>
            <person name="Dohra H."/>
            <person name="Kimbara K."/>
            <person name="Shintani M."/>
        </authorList>
    </citation>
    <scope>NUCLEOTIDE SEQUENCE [LARGE SCALE GENOMIC DNA]</scope>
    <source>
        <strain evidence="4 5">RF1110005</strain>
    </source>
</reference>
<dbReference type="SUPFAM" id="SSF53383">
    <property type="entry name" value="PLP-dependent transferases"/>
    <property type="match status" value="1"/>
</dbReference>
<protein>
    <submittedName>
        <fullName evidence="4">8-amino-7-oxononanoate synthase</fullName>
    </submittedName>
</protein>
<accession>A0A4P2VG96</accession>
<organism evidence="4 5">
    <name type="scientific">Fluviispira sanaruensis</name>
    <dbReference type="NCBI Taxonomy" id="2493639"/>
    <lineage>
        <taxon>Bacteria</taxon>
        <taxon>Pseudomonadati</taxon>
        <taxon>Bdellovibrionota</taxon>
        <taxon>Oligoflexia</taxon>
        <taxon>Silvanigrellales</taxon>
        <taxon>Silvanigrellaceae</taxon>
        <taxon>Fluviispira</taxon>
    </lineage>
</organism>
<evidence type="ECO:0000256" key="1">
    <source>
        <dbReference type="ARBA" id="ARBA00001933"/>
    </source>
</evidence>
<name>A0A4P2VG96_FLUSA</name>
<dbReference type="OrthoDB" id="9807157at2"/>
<dbReference type="NCBIfam" id="NF005697">
    <property type="entry name" value="PRK07505.1"/>
    <property type="match status" value="1"/>
</dbReference>
<dbReference type="InterPro" id="IPR050087">
    <property type="entry name" value="AON_synthase_class-II"/>
</dbReference>
<dbReference type="Gene3D" id="3.90.1150.10">
    <property type="entry name" value="Aspartate Aminotransferase, domain 1"/>
    <property type="match status" value="1"/>
</dbReference>
<dbReference type="Proteomes" id="UP000291236">
    <property type="component" value="Chromosome"/>
</dbReference>
<dbReference type="AlphaFoldDB" id="A0A4P2VG96"/>
<dbReference type="Gene3D" id="3.40.640.10">
    <property type="entry name" value="Type I PLP-dependent aspartate aminotransferase-like (Major domain)"/>
    <property type="match status" value="1"/>
</dbReference>
<dbReference type="RefSeq" id="WP_130605804.1">
    <property type="nucleotide sequence ID" value="NZ_AP019368.1"/>
</dbReference>
<keyword evidence="2" id="KW-0808">Transferase</keyword>
<dbReference type="PANTHER" id="PTHR13693">
    <property type="entry name" value="CLASS II AMINOTRANSFERASE/8-AMINO-7-OXONONANOATE SYNTHASE"/>
    <property type="match status" value="1"/>
</dbReference>
<dbReference type="GO" id="GO:0016740">
    <property type="term" value="F:transferase activity"/>
    <property type="evidence" value="ECO:0007669"/>
    <property type="project" value="UniProtKB-KW"/>
</dbReference>
<keyword evidence="5" id="KW-1185">Reference proteome</keyword>
<dbReference type="InterPro" id="IPR015424">
    <property type="entry name" value="PyrdxlP-dep_Trfase"/>
</dbReference>
<gene>
    <name evidence="4" type="ORF">JCM31447_02870</name>
</gene>